<protein>
    <submittedName>
        <fullName evidence="1">Uncharacterized protein</fullName>
    </submittedName>
</protein>
<dbReference type="AlphaFoldDB" id="A0A2P2PE96"/>
<evidence type="ECO:0000313" key="1">
    <source>
        <dbReference type="EMBL" id="MBX53030.1"/>
    </source>
</evidence>
<proteinExistence type="predicted"/>
<reference evidence="1" key="1">
    <citation type="submission" date="2018-02" db="EMBL/GenBank/DDBJ databases">
        <title>Rhizophora mucronata_Transcriptome.</title>
        <authorList>
            <person name="Meera S.P."/>
            <person name="Sreeshan A."/>
            <person name="Augustine A."/>
        </authorList>
    </citation>
    <scope>NUCLEOTIDE SEQUENCE</scope>
    <source>
        <tissue evidence="1">Leaf</tissue>
    </source>
</reference>
<name>A0A2P2PE96_RHIMU</name>
<accession>A0A2P2PE96</accession>
<sequence length="28" mass="3403">MWRDGGLASVRLWRREILAHKRAWLLVL</sequence>
<dbReference type="EMBL" id="GGEC01072546">
    <property type="protein sequence ID" value="MBX53030.1"/>
    <property type="molecule type" value="Transcribed_RNA"/>
</dbReference>
<organism evidence="1">
    <name type="scientific">Rhizophora mucronata</name>
    <name type="common">Asiatic mangrove</name>
    <dbReference type="NCBI Taxonomy" id="61149"/>
    <lineage>
        <taxon>Eukaryota</taxon>
        <taxon>Viridiplantae</taxon>
        <taxon>Streptophyta</taxon>
        <taxon>Embryophyta</taxon>
        <taxon>Tracheophyta</taxon>
        <taxon>Spermatophyta</taxon>
        <taxon>Magnoliopsida</taxon>
        <taxon>eudicotyledons</taxon>
        <taxon>Gunneridae</taxon>
        <taxon>Pentapetalae</taxon>
        <taxon>rosids</taxon>
        <taxon>fabids</taxon>
        <taxon>Malpighiales</taxon>
        <taxon>Rhizophoraceae</taxon>
        <taxon>Rhizophora</taxon>
    </lineage>
</organism>